<dbReference type="CDD" id="cd17574">
    <property type="entry name" value="REC_OmpR"/>
    <property type="match status" value="1"/>
</dbReference>
<dbReference type="InterPro" id="IPR039420">
    <property type="entry name" value="WalR-like"/>
</dbReference>
<evidence type="ECO:0000313" key="8">
    <source>
        <dbReference type="EMBL" id="RPF70992.1"/>
    </source>
</evidence>
<dbReference type="PROSITE" id="PS50110">
    <property type="entry name" value="RESPONSE_REGULATORY"/>
    <property type="match status" value="1"/>
</dbReference>
<dbReference type="InterPro" id="IPR011006">
    <property type="entry name" value="CheY-like_superfamily"/>
</dbReference>
<evidence type="ECO:0000313" key="9">
    <source>
        <dbReference type="Proteomes" id="UP000275232"/>
    </source>
</evidence>
<evidence type="ECO:0000256" key="5">
    <source>
        <dbReference type="ARBA" id="ARBA00023163"/>
    </source>
</evidence>
<keyword evidence="5" id="KW-0804">Transcription</keyword>
<dbReference type="SUPFAM" id="SSF52172">
    <property type="entry name" value="CheY-like"/>
    <property type="match status" value="1"/>
</dbReference>
<proteinExistence type="predicted"/>
<dbReference type="PANTHER" id="PTHR48111">
    <property type="entry name" value="REGULATOR OF RPOS"/>
    <property type="match status" value="1"/>
</dbReference>
<dbReference type="OrthoDB" id="9786548at2"/>
<keyword evidence="1 6" id="KW-0597">Phosphoprotein</keyword>
<dbReference type="InterPro" id="IPR001789">
    <property type="entry name" value="Sig_transdc_resp-reg_receiver"/>
</dbReference>
<dbReference type="Proteomes" id="UP000275232">
    <property type="component" value="Unassembled WGS sequence"/>
</dbReference>
<evidence type="ECO:0000256" key="3">
    <source>
        <dbReference type="ARBA" id="ARBA00023015"/>
    </source>
</evidence>
<dbReference type="GO" id="GO:0005829">
    <property type="term" value="C:cytosol"/>
    <property type="evidence" value="ECO:0007669"/>
    <property type="project" value="TreeGrafter"/>
</dbReference>
<protein>
    <submittedName>
        <fullName evidence="8">Response regulator</fullName>
    </submittedName>
</protein>
<feature type="domain" description="Response regulatory" evidence="7">
    <location>
        <begin position="3"/>
        <end position="119"/>
    </location>
</feature>
<keyword evidence="3" id="KW-0805">Transcription regulation</keyword>
<name>A0A3N5DH47_9SPHN</name>
<dbReference type="FunFam" id="3.40.50.2300:FF:000001">
    <property type="entry name" value="DNA-binding response regulator PhoB"/>
    <property type="match status" value="1"/>
</dbReference>
<dbReference type="GO" id="GO:0006355">
    <property type="term" value="P:regulation of DNA-templated transcription"/>
    <property type="evidence" value="ECO:0007669"/>
    <property type="project" value="TreeGrafter"/>
</dbReference>
<dbReference type="GO" id="GO:0032993">
    <property type="term" value="C:protein-DNA complex"/>
    <property type="evidence" value="ECO:0007669"/>
    <property type="project" value="TreeGrafter"/>
</dbReference>
<feature type="modified residue" description="4-aspartylphosphate" evidence="6">
    <location>
        <position position="52"/>
    </location>
</feature>
<gene>
    <name evidence="8" type="ORF">EG799_04685</name>
</gene>
<evidence type="ECO:0000256" key="2">
    <source>
        <dbReference type="ARBA" id="ARBA00023012"/>
    </source>
</evidence>
<accession>A0A3N5DH47</accession>
<keyword evidence="4" id="KW-0238">DNA-binding</keyword>
<evidence type="ECO:0000259" key="7">
    <source>
        <dbReference type="PROSITE" id="PS50110"/>
    </source>
</evidence>
<dbReference type="RefSeq" id="WP_123879008.1">
    <property type="nucleotide sequence ID" value="NZ_RPFZ01000001.1"/>
</dbReference>
<reference evidence="8 9" key="1">
    <citation type="submission" date="2018-11" db="EMBL/GenBank/DDBJ databases">
        <title>Erythrobacter spongiae sp. nov., isolated from a marine sponge.</title>
        <authorList>
            <person name="Zhuang L."/>
            <person name="Luo L."/>
        </authorList>
    </citation>
    <scope>NUCLEOTIDE SEQUENCE [LARGE SCALE GENOMIC DNA]</scope>
    <source>
        <strain evidence="8 9">HN-E23</strain>
    </source>
</reference>
<comment type="caution">
    <text evidence="8">The sequence shown here is derived from an EMBL/GenBank/DDBJ whole genome shotgun (WGS) entry which is preliminary data.</text>
</comment>
<dbReference type="GO" id="GO:0000976">
    <property type="term" value="F:transcription cis-regulatory region binding"/>
    <property type="evidence" value="ECO:0007669"/>
    <property type="project" value="TreeGrafter"/>
</dbReference>
<dbReference type="GO" id="GO:0000156">
    <property type="term" value="F:phosphorelay response regulator activity"/>
    <property type="evidence" value="ECO:0007669"/>
    <property type="project" value="TreeGrafter"/>
</dbReference>
<dbReference type="Pfam" id="PF00072">
    <property type="entry name" value="Response_reg"/>
    <property type="match status" value="1"/>
</dbReference>
<sequence>MPTILVADDEPLLRELLEFRLTQRGYDTILAADGREAVRQLENGSPDAVVLDMMMPVHDGLEILRRIRSSDDHSDTPVVMLTARRGEKDIVGALELGANDYLVKPFMPEELLARLARLLKGGR</sequence>
<dbReference type="EMBL" id="RPFZ01000001">
    <property type="protein sequence ID" value="RPF70992.1"/>
    <property type="molecule type" value="Genomic_DNA"/>
</dbReference>
<evidence type="ECO:0000256" key="1">
    <source>
        <dbReference type="ARBA" id="ARBA00022553"/>
    </source>
</evidence>
<organism evidence="8 9">
    <name type="scientific">Aurantiacibacter spongiae</name>
    <dbReference type="NCBI Taxonomy" id="2488860"/>
    <lineage>
        <taxon>Bacteria</taxon>
        <taxon>Pseudomonadati</taxon>
        <taxon>Pseudomonadota</taxon>
        <taxon>Alphaproteobacteria</taxon>
        <taxon>Sphingomonadales</taxon>
        <taxon>Erythrobacteraceae</taxon>
        <taxon>Aurantiacibacter</taxon>
    </lineage>
</organism>
<dbReference type="AlphaFoldDB" id="A0A3N5DH47"/>
<evidence type="ECO:0000256" key="6">
    <source>
        <dbReference type="PROSITE-ProRule" id="PRU00169"/>
    </source>
</evidence>
<dbReference type="Gene3D" id="3.40.50.2300">
    <property type="match status" value="1"/>
</dbReference>
<keyword evidence="2" id="KW-0902">Two-component regulatory system</keyword>
<dbReference type="PANTHER" id="PTHR48111:SF1">
    <property type="entry name" value="TWO-COMPONENT RESPONSE REGULATOR ORR33"/>
    <property type="match status" value="1"/>
</dbReference>
<evidence type="ECO:0000256" key="4">
    <source>
        <dbReference type="ARBA" id="ARBA00023125"/>
    </source>
</evidence>
<dbReference type="SMART" id="SM00448">
    <property type="entry name" value="REC"/>
    <property type="match status" value="1"/>
</dbReference>
<keyword evidence="9" id="KW-1185">Reference proteome</keyword>